<protein>
    <submittedName>
        <fullName evidence="1">Uncharacterized protein</fullName>
    </submittedName>
</protein>
<keyword evidence="2" id="KW-1185">Reference proteome</keyword>
<name>A0A919J343_9ACTN</name>
<reference evidence="1" key="1">
    <citation type="submission" date="2021-01" db="EMBL/GenBank/DDBJ databases">
        <title>Whole genome shotgun sequence of Actinoplanes ferrugineus NBRC 15555.</title>
        <authorList>
            <person name="Komaki H."/>
            <person name="Tamura T."/>
        </authorList>
    </citation>
    <scope>NUCLEOTIDE SEQUENCE</scope>
    <source>
        <strain evidence="1">NBRC 15555</strain>
    </source>
</reference>
<dbReference type="AlphaFoldDB" id="A0A919J343"/>
<gene>
    <name evidence="1" type="ORF">Afe05nite_49100</name>
</gene>
<dbReference type="EMBL" id="BOMM01000047">
    <property type="protein sequence ID" value="GIE13070.1"/>
    <property type="molecule type" value="Genomic_DNA"/>
</dbReference>
<evidence type="ECO:0000313" key="2">
    <source>
        <dbReference type="Proteomes" id="UP000598174"/>
    </source>
</evidence>
<proteinExistence type="predicted"/>
<comment type="caution">
    <text evidence="1">The sequence shown here is derived from an EMBL/GenBank/DDBJ whole genome shotgun (WGS) entry which is preliminary data.</text>
</comment>
<accession>A0A919J343</accession>
<organism evidence="1 2">
    <name type="scientific">Paractinoplanes ferrugineus</name>
    <dbReference type="NCBI Taxonomy" id="113564"/>
    <lineage>
        <taxon>Bacteria</taxon>
        <taxon>Bacillati</taxon>
        <taxon>Actinomycetota</taxon>
        <taxon>Actinomycetes</taxon>
        <taxon>Micromonosporales</taxon>
        <taxon>Micromonosporaceae</taxon>
        <taxon>Paractinoplanes</taxon>
    </lineage>
</organism>
<sequence length="56" mass="6354">MWFLLAGIAFVVVGVVVRAFLGRWFVVARQLAGDEYEPCCAGGWGRDVPDELIRRW</sequence>
<evidence type="ECO:0000313" key="1">
    <source>
        <dbReference type="EMBL" id="GIE13070.1"/>
    </source>
</evidence>
<dbReference type="Proteomes" id="UP000598174">
    <property type="component" value="Unassembled WGS sequence"/>
</dbReference>